<dbReference type="EMBL" id="KQ426259">
    <property type="protein sequence ID" value="KOF68471.1"/>
    <property type="molecule type" value="Genomic_DNA"/>
</dbReference>
<gene>
    <name evidence="1" type="ORF">OCBIM_22007241mg</name>
</gene>
<sequence>MFVVVLLSVLFSCSLCVLVLLLIVRKETANLVSASLSLLYKQSICTIVSRVEQVEVHVVI</sequence>
<organism evidence="1">
    <name type="scientific">Octopus bimaculoides</name>
    <name type="common">California two-spotted octopus</name>
    <dbReference type="NCBI Taxonomy" id="37653"/>
    <lineage>
        <taxon>Eukaryota</taxon>
        <taxon>Metazoa</taxon>
        <taxon>Spiralia</taxon>
        <taxon>Lophotrochozoa</taxon>
        <taxon>Mollusca</taxon>
        <taxon>Cephalopoda</taxon>
        <taxon>Coleoidea</taxon>
        <taxon>Octopodiformes</taxon>
        <taxon>Octopoda</taxon>
        <taxon>Incirrata</taxon>
        <taxon>Octopodidae</taxon>
        <taxon>Octopus</taxon>
    </lineage>
</organism>
<protein>
    <submittedName>
        <fullName evidence="1">Uncharacterized protein</fullName>
    </submittedName>
</protein>
<proteinExistence type="predicted"/>
<name>A0A0L8FUU4_OCTBM</name>
<accession>A0A0L8FUU4</accession>
<reference evidence="1" key="1">
    <citation type="submission" date="2015-07" db="EMBL/GenBank/DDBJ databases">
        <title>MeaNS - Measles Nucleotide Surveillance Program.</title>
        <authorList>
            <person name="Tran T."/>
            <person name="Druce J."/>
        </authorList>
    </citation>
    <scope>NUCLEOTIDE SEQUENCE</scope>
    <source>
        <strain evidence="1">UCB-OBI-ISO-001</strain>
        <tissue evidence="1">Gonad</tissue>
    </source>
</reference>
<dbReference type="AlphaFoldDB" id="A0A0L8FUU4"/>
<evidence type="ECO:0000313" key="1">
    <source>
        <dbReference type="EMBL" id="KOF68471.1"/>
    </source>
</evidence>